<evidence type="ECO:0000259" key="7">
    <source>
        <dbReference type="Pfam" id="PF17836"/>
    </source>
</evidence>
<dbReference type="RefSeq" id="WP_119758034.1">
    <property type="nucleotide sequence ID" value="NZ_CP032382.1"/>
</dbReference>
<dbReference type="Gene3D" id="2.160.10.10">
    <property type="entry name" value="Hexapeptide repeat proteins"/>
    <property type="match status" value="1"/>
</dbReference>
<dbReference type="Pfam" id="PF17836">
    <property type="entry name" value="PglD_N"/>
    <property type="match status" value="1"/>
</dbReference>
<dbReference type="GO" id="GO:0016746">
    <property type="term" value="F:acyltransferase activity"/>
    <property type="evidence" value="ECO:0007669"/>
    <property type="project" value="UniProtKB-KW"/>
</dbReference>
<dbReference type="PROSITE" id="PS00101">
    <property type="entry name" value="HEXAPEP_TRANSFERASES"/>
    <property type="match status" value="1"/>
</dbReference>
<keyword evidence="4" id="KW-0012">Acyltransferase</keyword>
<comment type="similarity">
    <text evidence="1">Belongs to the transferase hexapeptide repeat family.</text>
</comment>
<dbReference type="Pfam" id="PF00132">
    <property type="entry name" value="Hexapep"/>
    <property type="match status" value="2"/>
</dbReference>
<dbReference type="InterPro" id="IPR018357">
    <property type="entry name" value="Hexapep_transf_CS"/>
</dbReference>
<keyword evidence="2 8" id="KW-0808">Transferase</keyword>
<feature type="binding site" evidence="6">
    <location>
        <position position="70"/>
    </location>
    <ligand>
        <name>substrate</name>
    </ligand>
</feature>
<gene>
    <name evidence="8" type="ORF">D4L85_31205</name>
</gene>
<feature type="domain" description="PglD N-terminal" evidence="7">
    <location>
        <begin position="2"/>
        <end position="81"/>
    </location>
</feature>
<organism evidence="8 9">
    <name type="scientific">Chryseolinea soli</name>
    <dbReference type="NCBI Taxonomy" id="2321403"/>
    <lineage>
        <taxon>Bacteria</taxon>
        <taxon>Pseudomonadati</taxon>
        <taxon>Bacteroidota</taxon>
        <taxon>Cytophagia</taxon>
        <taxon>Cytophagales</taxon>
        <taxon>Fulvivirgaceae</taxon>
        <taxon>Chryseolinea</taxon>
    </lineage>
</organism>
<evidence type="ECO:0000256" key="3">
    <source>
        <dbReference type="ARBA" id="ARBA00022737"/>
    </source>
</evidence>
<dbReference type="EMBL" id="CP032382">
    <property type="protein sequence ID" value="AYB34776.1"/>
    <property type="molecule type" value="Genomic_DNA"/>
</dbReference>
<evidence type="ECO:0000256" key="6">
    <source>
        <dbReference type="PIRSR" id="PIRSR620019-2"/>
    </source>
</evidence>
<dbReference type="NCBIfam" id="TIGR03570">
    <property type="entry name" value="NeuD_NnaD"/>
    <property type="match status" value="1"/>
</dbReference>
<dbReference type="InterPro" id="IPR041561">
    <property type="entry name" value="PglD_N"/>
</dbReference>
<sequence>MVVAGAKGFAKEVLEILAQCNDLENLYFFDDLSSHVPEKLVNRFPVLRTMDEVKKVFQQTGDLRFTLGLGNPVFRYRLCQKFLDAGGKLTSTVSPNTDIGRFENRMGDGCNILSGTVITSHVTIGAGCLINPGCTLSHDSVVGDFVELSPGVRITGGCMIGSYSVLGTNAVILPKVRVGQNVVVGAGAVITKDVPDNCVIAGVPGVIRRTLSPLDLANLFA</sequence>
<reference evidence="9" key="1">
    <citation type="submission" date="2018-09" db="EMBL/GenBank/DDBJ databases">
        <title>Chryseolinea sp. KIS68-18 isolated from soil.</title>
        <authorList>
            <person name="Weon H.-Y."/>
            <person name="Kwon S.-W."/>
            <person name="Lee S.A."/>
        </authorList>
    </citation>
    <scope>NUCLEOTIDE SEQUENCE [LARGE SCALE GENOMIC DNA]</scope>
    <source>
        <strain evidence="9">KIS68-18</strain>
    </source>
</reference>
<dbReference type="OrthoDB" id="708224at2"/>
<dbReference type="InterPro" id="IPR050179">
    <property type="entry name" value="Trans_hexapeptide_repeat"/>
</dbReference>
<feature type="site" description="Increases basicity of active site His" evidence="5">
    <location>
        <position position="139"/>
    </location>
</feature>
<accession>A0A385SW58</accession>
<dbReference type="Proteomes" id="UP000266183">
    <property type="component" value="Chromosome"/>
</dbReference>
<dbReference type="SUPFAM" id="SSF51161">
    <property type="entry name" value="Trimeric LpxA-like enzymes"/>
    <property type="match status" value="1"/>
</dbReference>
<keyword evidence="3" id="KW-0677">Repeat</keyword>
<dbReference type="InterPro" id="IPR011004">
    <property type="entry name" value="Trimer_LpxA-like_sf"/>
</dbReference>
<evidence type="ECO:0000313" key="8">
    <source>
        <dbReference type="EMBL" id="AYB34776.1"/>
    </source>
</evidence>
<dbReference type="InterPro" id="IPR020019">
    <property type="entry name" value="AcTrfase_PglD-like"/>
</dbReference>
<dbReference type="CDD" id="cd03360">
    <property type="entry name" value="LbH_AT_putative"/>
    <property type="match status" value="1"/>
</dbReference>
<evidence type="ECO:0000256" key="4">
    <source>
        <dbReference type="ARBA" id="ARBA00023315"/>
    </source>
</evidence>
<name>A0A385SW58_9BACT</name>
<protein>
    <submittedName>
        <fullName evidence="8">Acetyltransferase</fullName>
    </submittedName>
</protein>
<dbReference type="KEGG" id="chk:D4L85_31205"/>
<dbReference type="InterPro" id="IPR001451">
    <property type="entry name" value="Hexapep"/>
</dbReference>
<feature type="active site" description="Proton acceptor" evidence="5">
    <location>
        <position position="138"/>
    </location>
</feature>
<dbReference type="Gene3D" id="3.40.50.20">
    <property type="match status" value="1"/>
</dbReference>
<evidence type="ECO:0000313" key="9">
    <source>
        <dbReference type="Proteomes" id="UP000266183"/>
    </source>
</evidence>
<evidence type="ECO:0000256" key="2">
    <source>
        <dbReference type="ARBA" id="ARBA00022679"/>
    </source>
</evidence>
<proteinExistence type="inferred from homology"/>
<dbReference type="PANTHER" id="PTHR43300:SF7">
    <property type="entry name" value="UDP-N-ACETYLBACILLOSAMINE N-ACETYLTRANSFERASE"/>
    <property type="match status" value="1"/>
</dbReference>
<dbReference type="PANTHER" id="PTHR43300">
    <property type="entry name" value="ACETYLTRANSFERASE"/>
    <property type="match status" value="1"/>
</dbReference>
<evidence type="ECO:0000256" key="5">
    <source>
        <dbReference type="PIRSR" id="PIRSR620019-1"/>
    </source>
</evidence>
<keyword evidence="9" id="KW-1185">Reference proteome</keyword>
<dbReference type="AlphaFoldDB" id="A0A385SW58"/>
<evidence type="ECO:0000256" key="1">
    <source>
        <dbReference type="ARBA" id="ARBA00007274"/>
    </source>
</evidence>